<keyword evidence="9" id="KW-1185">Reference proteome</keyword>
<dbReference type="PROSITE" id="PS51093">
    <property type="entry name" value="PTS_EIIA_TYPE_1"/>
    <property type="match status" value="1"/>
</dbReference>
<comment type="caution">
    <text evidence="8">The sequence shown here is derived from an EMBL/GenBank/DDBJ whole genome shotgun (WGS) entry which is preliminary data.</text>
</comment>
<comment type="subcellular location">
    <subcellularLocation>
        <location evidence="1">Cytoplasm</location>
    </subcellularLocation>
</comment>
<dbReference type="InterPro" id="IPR050890">
    <property type="entry name" value="PTS_EIIA_component"/>
</dbReference>
<keyword evidence="5" id="KW-0598">Phosphotransferase system</keyword>
<name>A0ABP8VIT7_9MICO</name>
<dbReference type="InterPro" id="IPR011055">
    <property type="entry name" value="Dup_hybrid_motif"/>
</dbReference>
<keyword evidence="3" id="KW-0762">Sugar transport</keyword>
<dbReference type="NCBIfam" id="TIGR00830">
    <property type="entry name" value="PTBA"/>
    <property type="match status" value="1"/>
</dbReference>
<evidence type="ECO:0000256" key="2">
    <source>
        <dbReference type="ARBA" id="ARBA00022448"/>
    </source>
</evidence>
<dbReference type="Gene3D" id="2.70.70.10">
    <property type="entry name" value="Glucose Permease (Domain IIA)"/>
    <property type="match status" value="1"/>
</dbReference>
<dbReference type="PANTHER" id="PTHR45008">
    <property type="entry name" value="PTS SYSTEM GLUCOSE-SPECIFIC EIIA COMPONENT"/>
    <property type="match status" value="1"/>
</dbReference>
<protein>
    <recommendedName>
        <fullName evidence="7">PTS EIIA type-1 domain-containing protein</fullName>
    </recommendedName>
</protein>
<dbReference type="Proteomes" id="UP001501295">
    <property type="component" value="Unassembled WGS sequence"/>
</dbReference>
<dbReference type="RefSeq" id="WP_345371974.1">
    <property type="nucleotide sequence ID" value="NZ_BAABLM010000001.1"/>
</dbReference>
<evidence type="ECO:0000256" key="1">
    <source>
        <dbReference type="ARBA" id="ARBA00004496"/>
    </source>
</evidence>
<sequence length="170" mass="17879">MSDSEEVFEVLSPVDGIMMPLELVPDPVFARGMLGKGCAISPTNGEVRSPISGKVAVAFPTGHAIGVVGRDQAEVLVHIGLDTVELNGSAFRARLAVGEDVSAGDLVIEADLAQIEEAGFSTVIPVVVTNTDEFDFDMARPMGAIRAGEPMFTLRRRTPVDASLARQAAS</sequence>
<evidence type="ECO:0000256" key="3">
    <source>
        <dbReference type="ARBA" id="ARBA00022597"/>
    </source>
</evidence>
<dbReference type="PANTHER" id="PTHR45008:SF1">
    <property type="entry name" value="PTS SYSTEM GLUCOSE-SPECIFIC EIIA COMPONENT"/>
    <property type="match status" value="1"/>
</dbReference>
<organism evidence="8 9">
    <name type="scientific">Frondihabitans cladoniiphilus</name>
    <dbReference type="NCBI Taxonomy" id="715785"/>
    <lineage>
        <taxon>Bacteria</taxon>
        <taxon>Bacillati</taxon>
        <taxon>Actinomycetota</taxon>
        <taxon>Actinomycetes</taxon>
        <taxon>Micrococcales</taxon>
        <taxon>Microbacteriaceae</taxon>
        <taxon>Frondihabitans</taxon>
    </lineage>
</organism>
<keyword evidence="2" id="KW-0813">Transport</keyword>
<evidence type="ECO:0000313" key="8">
    <source>
        <dbReference type="EMBL" id="GAA4664072.1"/>
    </source>
</evidence>
<evidence type="ECO:0000256" key="4">
    <source>
        <dbReference type="ARBA" id="ARBA00022679"/>
    </source>
</evidence>
<evidence type="ECO:0000259" key="7">
    <source>
        <dbReference type="PROSITE" id="PS51093"/>
    </source>
</evidence>
<evidence type="ECO:0000313" key="9">
    <source>
        <dbReference type="Proteomes" id="UP001501295"/>
    </source>
</evidence>
<keyword evidence="6" id="KW-0418">Kinase</keyword>
<evidence type="ECO:0000256" key="5">
    <source>
        <dbReference type="ARBA" id="ARBA00022683"/>
    </source>
</evidence>
<gene>
    <name evidence="8" type="ORF">GCM10025780_01020</name>
</gene>
<proteinExistence type="predicted"/>
<dbReference type="Pfam" id="PF00358">
    <property type="entry name" value="PTS_EIIA_1"/>
    <property type="match status" value="1"/>
</dbReference>
<reference evidence="9" key="1">
    <citation type="journal article" date="2019" name="Int. J. Syst. Evol. Microbiol.">
        <title>The Global Catalogue of Microorganisms (GCM) 10K type strain sequencing project: providing services to taxonomists for standard genome sequencing and annotation.</title>
        <authorList>
            <consortium name="The Broad Institute Genomics Platform"/>
            <consortium name="The Broad Institute Genome Sequencing Center for Infectious Disease"/>
            <person name="Wu L."/>
            <person name="Ma J."/>
        </authorList>
    </citation>
    <scope>NUCLEOTIDE SEQUENCE [LARGE SCALE GENOMIC DNA]</scope>
    <source>
        <strain evidence="9">JCM 18956</strain>
    </source>
</reference>
<feature type="domain" description="PTS EIIA type-1" evidence="7">
    <location>
        <begin position="26"/>
        <end position="130"/>
    </location>
</feature>
<keyword evidence="4" id="KW-0808">Transferase</keyword>
<dbReference type="EMBL" id="BAABLM010000001">
    <property type="protein sequence ID" value="GAA4664072.1"/>
    <property type="molecule type" value="Genomic_DNA"/>
</dbReference>
<dbReference type="InterPro" id="IPR001127">
    <property type="entry name" value="PTS_EIIA_1_perm"/>
</dbReference>
<evidence type="ECO:0000256" key="6">
    <source>
        <dbReference type="ARBA" id="ARBA00022777"/>
    </source>
</evidence>
<accession>A0ABP8VIT7</accession>
<dbReference type="SUPFAM" id="SSF51261">
    <property type="entry name" value="Duplicated hybrid motif"/>
    <property type="match status" value="1"/>
</dbReference>